<dbReference type="FunCoup" id="A0A2P5EIG5">
    <property type="interactions" value="1"/>
</dbReference>
<dbReference type="GO" id="GO:0098542">
    <property type="term" value="P:defense response to other organism"/>
    <property type="evidence" value="ECO:0007669"/>
    <property type="project" value="InterPro"/>
</dbReference>
<dbReference type="InParanoid" id="A0A2P5EIG5"/>
<dbReference type="InterPro" id="IPR044839">
    <property type="entry name" value="NDR1-like"/>
</dbReference>
<dbReference type="GO" id="GO:0009506">
    <property type="term" value="C:plasmodesma"/>
    <property type="evidence" value="ECO:0007669"/>
    <property type="project" value="TreeGrafter"/>
</dbReference>
<dbReference type="Proteomes" id="UP000237000">
    <property type="component" value="Unassembled WGS sequence"/>
</dbReference>
<dbReference type="PANTHER" id="PTHR31415">
    <property type="entry name" value="OS05G0367900 PROTEIN"/>
    <property type="match status" value="1"/>
</dbReference>
<evidence type="ECO:0000313" key="8">
    <source>
        <dbReference type="Proteomes" id="UP000237000"/>
    </source>
</evidence>
<keyword evidence="4 5" id="KW-0472">Membrane</keyword>
<dbReference type="Pfam" id="PF03168">
    <property type="entry name" value="LEA_2"/>
    <property type="match status" value="1"/>
</dbReference>
<proteinExistence type="predicted"/>
<dbReference type="EMBL" id="JXTC01000149">
    <property type="protein sequence ID" value="PON85329.1"/>
    <property type="molecule type" value="Genomic_DNA"/>
</dbReference>
<sequence length="225" mass="26079">MHQDPDRLPIQRGPEPRPIKRHHTARFYVHRVHESLTTRVSKLICGIFLSLLLLVGIITFILWLSLRPHRPRFHIHEFSVPGLSQENGFENARISFNASARNSNQNIGIRYDSMDGSVYYRDQKIGSTPLILETFYQEPKSTRDIIGAFSGATLTVNSQRWKEFMNDRARGTVVFRLEFTSTIRFRVSSWESKRHRMYANCDVDVGPDGLILPISKNRKCPVYFS</sequence>
<dbReference type="PANTHER" id="PTHR31415:SF3">
    <property type="entry name" value="LATE EMBRYOGENESIS ABUNDANT (LEA) HYDROXYPROLINE-RICH GLYCOPROTEIN FAMILY"/>
    <property type="match status" value="1"/>
</dbReference>
<comment type="caution">
    <text evidence="7">The sequence shown here is derived from an EMBL/GenBank/DDBJ whole genome shotgun (WGS) entry which is preliminary data.</text>
</comment>
<name>A0A2P5EIG5_TREOI</name>
<dbReference type="STRING" id="63057.A0A2P5EIG5"/>
<keyword evidence="8" id="KW-1185">Reference proteome</keyword>
<accession>A0A2P5EIG5</accession>
<evidence type="ECO:0000256" key="3">
    <source>
        <dbReference type="ARBA" id="ARBA00022989"/>
    </source>
</evidence>
<evidence type="ECO:0000259" key="6">
    <source>
        <dbReference type="Pfam" id="PF03168"/>
    </source>
</evidence>
<evidence type="ECO:0000256" key="4">
    <source>
        <dbReference type="ARBA" id="ARBA00023136"/>
    </source>
</evidence>
<evidence type="ECO:0000313" key="7">
    <source>
        <dbReference type="EMBL" id="PON85329.1"/>
    </source>
</evidence>
<feature type="domain" description="Late embryogenesis abundant protein LEA-2 subgroup" evidence="6">
    <location>
        <begin position="99"/>
        <end position="196"/>
    </location>
</feature>
<dbReference type="OrthoDB" id="779224at2759"/>
<evidence type="ECO:0000256" key="5">
    <source>
        <dbReference type="SAM" id="Phobius"/>
    </source>
</evidence>
<dbReference type="GO" id="GO:0005886">
    <property type="term" value="C:plasma membrane"/>
    <property type="evidence" value="ECO:0007669"/>
    <property type="project" value="TreeGrafter"/>
</dbReference>
<protein>
    <submittedName>
        <fullName evidence="7">Late embryogenesis abundant protein</fullName>
    </submittedName>
</protein>
<comment type="subcellular location">
    <subcellularLocation>
        <location evidence="1">Membrane</location>
        <topology evidence="1">Single-pass membrane protein</topology>
    </subcellularLocation>
</comment>
<feature type="transmembrane region" description="Helical" evidence="5">
    <location>
        <begin position="40"/>
        <end position="64"/>
    </location>
</feature>
<evidence type="ECO:0000256" key="2">
    <source>
        <dbReference type="ARBA" id="ARBA00022692"/>
    </source>
</evidence>
<gene>
    <name evidence="7" type="ORF">TorRG33x02_188560</name>
</gene>
<keyword evidence="3 5" id="KW-1133">Transmembrane helix</keyword>
<reference evidence="8" key="1">
    <citation type="submission" date="2016-06" db="EMBL/GenBank/DDBJ databases">
        <title>Parallel loss of symbiosis genes in relatives of nitrogen-fixing non-legume Parasponia.</title>
        <authorList>
            <person name="Van Velzen R."/>
            <person name="Holmer R."/>
            <person name="Bu F."/>
            <person name="Rutten L."/>
            <person name="Van Zeijl A."/>
            <person name="Liu W."/>
            <person name="Santuari L."/>
            <person name="Cao Q."/>
            <person name="Sharma T."/>
            <person name="Shen D."/>
            <person name="Roswanjaya Y."/>
            <person name="Wardhani T."/>
            <person name="Kalhor M.S."/>
            <person name="Jansen J."/>
            <person name="Van den Hoogen J."/>
            <person name="Gungor B."/>
            <person name="Hartog M."/>
            <person name="Hontelez J."/>
            <person name="Verver J."/>
            <person name="Yang W.-C."/>
            <person name="Schijlen E."/>
            <person name="Repin R."/>
            <person name="Schilthuizen M."/>
            <person name="Schranz E."/>
            <person name="Heidstra R."/>
            <person name="Miyata K."/>
            <person name="Fedorova E."/>
            <person name="Kohlen W."/>
            <person name="Bisseling T."/>
            <person name="Smit S."/>
            <person name="Geurts R."/>
        </authorList>
    </citation>
    <scope>NUCLEOTIDE SEQUENCE [LARGE SCALE GENOMIC DNA]</scope>
    <source>
        <strain evidence="8">cv. RG33-2</strain>
    </source>
</reference>
<dbReference type="InterPro" id="IPR004864">
    <property type="entry name" value="LEA_2"/>
</dbReference>
<evidence type="ECO:0000256" key="1">
    <source>
        <dbReference type="ARBA" id="ARBA00004167"/>
    </source>
</evidence>
<organism evidence="7 8">
    <name type="scientific">Trema orientale</name>
    <name type="common">Charcoal tree</name>
    <name type="synonym">Celtis orientalis</name>
    <dbReference type="NCBI Taxonomy" id="63057"/>
    <lineage>
        <taxon>Eukaryota</taxon>
        <taxon>Viridiplantae</taxon>
        <taxon>Streptophyta</taxon>
        <taxon>Embryophyta</taxon>
        <taxon>Tracheophyta</taxon>
        <taxon>Spermatophyta</taxon>
        <taxon>Magnoliopsida</taxon>
        <taxon>eudicotyledons</taxon>
        <taxon>Gunneridae</taxon>
        <taxon>Pentapetalae</taxon>
        <taxon>rosids</taxon>
        <taxon>fabids</taxon>
        <taxon>Rosales</taxon>
        <taxon>Cannabaceae</taxon>
        <taxon>Trema</taxon>
    </lineage>
</organism>
<keyword evidence="2 5" id="KW-0812">Transmembrane</keyword>
<dbReference type="AlphaFoldDB" id="A0A2P5EIG5"/>